<protein>
    <recommendedName>
        <fullName evidence="5">pyruvate, water dikinase</fullName>
        <ecNumber evidence="5">2.7.9.2</ecNumber>
    </recommendedName>
    <alternativeName>
        <fullName evidence="12">Pyruvate, water dikinase</fullName>
    </alternativeName>
</protein>
<keyword evidence="6" id="KW-0808">Transferase</keyword>
<evidence type="ECO:0000256" key="8">
    <source>
        <dbReference type="ARBA" id="ARBA00022741"/>
    </source>
</evidence>
<dbReference type="Gene3D" id="3.30.470.20">
    <property type="entry name" value="ATP-grasp fold, B domain"/>
    <property type="match status" value="1"/>
</dbReference>
<dbReference type="Pfam" id="PF01326">
    <property type="entry name" value="PPDK_N"/>
    <property type="match status" value="1"/>
</dbReference>
<keyword evidence="9" id="KW-0418">Kinase</keyword>
<evidence type="ECO:0000256" key="14">
    <source>
        <dbReference type="SAM" id="MobiDB-lite"/>
    </source>
</evidence>
<evidence type="ECO:0000256" key="11">
    <source>
        <dbReference type="ARBA" id="ARBA00022842"/>
    </source>
</evidence>
<keyword evidence="8" id="KW-0547">Nucleotide-binding</keyword>
<evidence type="ECO:0000256" key="1">
    <source>
        <dbReference type="ARBA" id="ARBA00001946"/>
    </source>
</evidence>
<evidence type="ECO:0000256" key="4">
    <source>
        <dbReference type="ARBA" id="ARBA00007837"/>
    </source>
</evidence>
<feature type="non-terminal residue" evidence="16">
    <location>
        <position position="408"/>
    </location>
</feature>
<keyword evidence="10" id="KW-0067">ATP-binding</keyword>
<dbReference type="InterPro" id="IPR013815">
    <property type="entry name" value="ATP_grasp_subdomain_1"/>
</dbReference>
<feature type="region of interest" description="Disordered" evidence="14">
    <location>
        <begin position="1"/>
        <end position="53"/>
    </location>
</feature>
<feature type="compositionally biased region" description="Basic and acidic residues" evidence="14">
    <location>
        <begin position="1"/>
        <end position="21"/>
    </location>
</feature>
<comment type="caution">
    <text evidence="16">The sequence shown here is derived from an EMBL/GenBank/DDBJ whole genome shotgun (WGS) entry which is preliminary data.</text>
</comment>
<evidence type="ECO:0000256" key="6">
    <source>
        <dbReference type="ARBA" id="ARBA00022679"/>
    </source>
</evidence>
<evidence type="ECO:0000256" key="7">
    <source>
        <dbReference type="ARBA" id="ARBA00022723"/>
    </source>
</evidence>
<dbReference type="Gene3D" id="3.30.1490.20">
    <property type="entry name" value="ATP-grasp fold, A domain"/>
    <property type="match status" value="1"/>
</dbReference>
<comment type="similarity">
    <text evidence="4">Belongs to the PEP-utilizing enzyme family.</text>
</comment>
<comment type="cofactor">
    <cofactor evidence="1">
        <name>Mg(2+)</name>
        <dbReference type="ChEBI" id="CHEBI:18420"/>
    </cofactor>
</comment>
<evidence type="ECO:0000256" key="13">
    <source>
        <dbReference type="ARBA" id="ARBA00047700"/>
    </source>
</evidence>
<dbReference type="SUPFAM" id="SSF56059">
    <property type="entry name" value="Glutathione synthetase ATP-binding domain-like"/>
    <property type="match status" value="1"/>
</dbReference>
<evidence type="ECO:0000256" key="9">
    <source>
        <dbReference type="ARBA" id="ARBA00022777"/>
    </source>
</evidence>
<dbReference type="UniPathway" id="UPA00138"/>
<dbReference type="InterPro" id="IPR006319">
    <property type="entry name" value="PEP_synth"/>
</dbReference>
<feature type="domain" description="Pyruvate phosphate dikinase AMP/ATP-binding" evidence="15">
    <location>
        <begin position="72"/>
        <end position="393"/>
    </location>
</feature>
<accession>X1T4S9</accession>
<dbReference type="PANTHER" id="PTHR43030">
    <property type="entry name" value="PHOSPHOENOLPYRUVATE SYNTHASE"/>
    <property type="match status" value="1"/>
</dbReference>
<dbReference type="EMBL" id="BARW01006926">
    <property type="protein sequence ID" value="GAI82605.1"/>
    <property type="molecule type" value="Genomic_DNA"/>
</dbReference>
<dbReference type="InterPro" id="IPR002192">
    <property type="entry name" value="PPDK_AMP/ATP-bd"/>
</dbReference>
<evidence type="ECO:0000256" key="12">
    <source>
        <dbReference type="ARBA" id="ARBA00033470"/>
    </source>
</evidence>
<evidence type="ECO:0000256" key="2">
    <source>
        <dbReference type="ARBA" id="ARBA00002988"/>
    </source>
</evidence>
<name>X1T4S9_9ZZZZ</name>
<comment type="catalytic activity">
    <reaction evidence="13">
        <text>pyruvate + ATP + H2O = phosphoenolpyruvate + AMP + phosphate + 2 H(+)</text>
        <dbReference type="Rhea" id="RHEA:11364"/>
        <dbReference type="ChEBI" id="CHEBI:15361"/>
        <dbReference type="ChEBI" id="CHEBI:15377"/>
        <dbReference type="ChEBI" id="CHEBI:15378"/>
        <dbReference type="ChEBI" id="CHEBI:30616"/>
        <dbReference type="ChEBI" id="CHEBI:43474"/>
        <dbReference type="ChEBI" id="CHEBI:58702"/>
        <dbReference type="ChEBI" id="CHEBI:456215"/>
        <dbReference type="EC" id="2.7.9.2"/>
    </reaction>
</comment>
<comment type="pathway">
    <text evidence="3">Carbohydrate biosynthesis; gluconeogenesis.</text>
</comment>
<dbReference type="GO" id="GO:0005524">
    <property type="term" value="F:ATP binding"/>
    <property type="evidence" value="ECO:0007669"/>
    <property type="project" value="UniProtKB-KW"/>
</dbReference>
<feature type="compositionally biased region" description="Basic and acidic residues" evidence="14">
    <location>
        <begin position="34"/>
        <end position="53"/>
    </location>
</feature>
<dbReference type="EC" id="2.7.9.2" evidence="5"/>
<evidence type="ECO:0000256" key="10">
    <source>
        <dbReference type="ARBA" id="ARBA00022840"/>
    </source>
</evidence>
<dbReference type="GO" id="GO:0046872">
    <property type="term" value="F:metal ion binding"/>
    <property type="evidence" value="ECO:0007669"/>
    <property type="project" value="UniProtKB-KW"/>
</dbReference>
<evidence type="ECO:0000256" key="5">
    <source>
        <dbReference type="ARBA" id="ARBA00011996"/>
    </source>
</evidence>
<comment type="function">
    <text evidence="2">Catalyzes the phosphorylation of pyruvate to phosphoenolpyruvate.</text>
</comment>
<dbReference type="PANTHER" id="PTHR43030:SF1">
    <property type="entry name" value="PHOSPHOENOLPYRUVATE SYNTHASE"/>
    <property type="match status" value="1"/>
</dbReference>
<proteinExistence type="inferred from homology"/>
<keyword evidence="7" id="KW-0479">Metal-binding</keyword>
<dbReference type="AlphaFoldDB" id="X1T4S9"/>
<gene>
    <name evidence="16" type="ORF">S12H4_14529</name>
</gene>
<organism evidence="16">
    <name type="scientific">marine sediment metagenome</name>
    <dbReference type="NCBI Taxonomy" id="412755"/>
    <lineage>
        <taxon>unclassified sequences</taxon>
        <taxon>metagenomes</taxon>
        <taxon>ecological metagenomes</taxon>
    </lineage>
</organism>
<keyword evidence="11" id="KW-0460">Magnesium</keyword>
<evidence type="ECO:0000256" key="3">
    <source>
        <dbReference type="ARBA" id="ARBA00004742"/>
    </source>
</evidence>
<evidence type="ECO:0000313" key="16">
    <source>
        <dbReference type="EMBL" id="GAI82605.1"/>
    </source>
</evidence>
<reference evidence="16" key="1">
    <citation type="journal article" date="2014" name="Front. Microbiol.">
        <title>High frequency of phylogenetically diverse reductive dehalogenase-homologous genes in deep subseafloor sedimentary metagenomes.</title>
        <authorList>
            <person name="Kawai M."/>
            <person name="Futagami T."/>
            <person name="Toyoda A."/>
            <person name="Takaki Y."/>
            <person name="Nishi S."/>
            <person name="Hori S."/>
            <person name="Arai W."/>
            <person name="Tsubouchi T."/>
            <person name="Morono Y."/>
            <person name="Uchiyama I."/>
            <person name="Ito T."/>
            <person name="Fujiyama A."/>
            <person name="Inagaki F."/>
            <person name="Takami H."/>
        </authorList>
    </citation>
    <scope>NUCLEOTIDE SEQUENCE</scope>
    <source>
        <strain evidence="16">Expedition CK06-06</strain>
    </source>
</reference>
<sequence>MQEVKEGIKENPIPEKEENSKTSEGGGGASDFAGDGKELDKRGRELEGRQKETPKPDFIKWFSELSKDSGKYVGGKGANLAEIFNLKIPVPPGFVVTAQAYDYLIEKAGLKEKIKELLLKINYEDTKQLDEITKQIRELIENAKFPKAMQEEIIEAYDHLDVKEDDFRQSETVIDILKTSREPLFVAVRSSATAEDLPDASFAGQQDSFVNVKGNDNLIEHIKKCFASLYTARATYYRQKKKFKHEDVSLAVIVQKMVDSDKSGVIFSKDPAQKNDNVIIEAVWGLGEGVVSGRITPDKYVLSPELEILDTKIADKKIAITRDAGGKKTIVKLREEKSKHQVLKDYEIKKLAEIGLKLEKHYQKPQDIEFAIEGEKIMIVQTRPVTTIATRAEGVTELKGEVVLTGLA</sequence>
<evidence type="ECO:0000259" key="15">
    <source>
        <dbReference type="Pfam" id="PF01326"/>
    </source>
</evidence>
<dbReference type="GO" id="GO:0008986">
    <property type="term" value="F:pyruvate, water dikinase activity"/>
    <property type="evidence" value="ECO:0007669"/>
    <property type="project" value="UniProtKB-EC"/>
</dbReference>
<dbReference type="FunFam" id="3.30.1490.20:FF:000010">
    <property type="entry name" value="Phosphoenolpyruvate synthase"/>
    <property type="match status" value="1"/>
</dbReference>
<dbReference type="GO" id="GO:0006094">
    <property type="term" value="P:gluconeogenesis"/>
    <property type="evidence" value="ECO:0007669"/>
    <property type="project" value="UniProtKB-UniPathway"/>
</dbReference>